<name>A0A7D5PHB6_9EURY</name>
<dbReference type="AlphaFoldDB" id="A0A7D5PHB6"/>
<evidence type="ECO:0000256" key="1">
    <source>
        <dbReference type="SAM" id="Phobius"/>
    </source>
</evidence>
<sequence length="112" mass="11975">MSDTSLFDEVSFSRIWLLAVATYGVGDVVTTIALVYFSPLHTEANPVIRQAIMAFGGGGFLGLKLLVIYACIGISLWAGVGDDDRLMFYAPPVLLAAVGLYTTAHNLGLLLH</sequence>
<dbReference type="EMBL" id="CP058909">
    <property type="protein sequence ID" value="QLH85079.1"/>
    <property type="molecule type" value="Genomic_DNA"/>
</dbReference>
<dbReference type="InterPro" id="IPR043717">
    <property type="entry name" value="DUF5658"/>
</dbReference>
<keyword evidence="1" id="KW-1133">Transmembrane helix</keyword>
<keyword evidence="1" id="KW-0812">Transmembrane</keyword>
<organism evidence="3 4">
    <name type="scientific">Halosimplex pelagicum</name>
    <dbReference type="NCBI Taxonomy" id="869886"/>
    <lineage>
        <taxon>Archaea</taxon>
        <taxon>Methanobacteriati</taxon>
        <taxon>Methanobacteriota</taxon>
        <taxon>Stenosarchaea group</taxon>
        <taxon>Halobacteria</taxon>
        <taxon>Halobacteriales</taxon>
        <taxon>Haloarculaceae</taxon>
        <taxon>Halosimplex</taxon>
    </lineage>
</organism>
<reference evidence="3 4" key="1">
    <citation type="submission" date="2020-07" db="EMBL/GenBank/DDBJ databases">
        <title>Halosimplex litoreum sp. nov. and Halosimplex rubrum sp. nov., isolated from different salt environments.</title>
        <authorList>
            <person name="Cui H."/>
        </authorList>
    </citation>
    <scope>NUCLEOTIDE SEQUENCE [LARGE SCALE GENOMIC DNA]</scope>
    <source>
        <strain evidence="3 4">R2</strain>
    </source>
</reference>
<evidence type="ECO:0000259" key="2">
    <source>
        <dbReference type="Pfam" id="PF18902"/>
    </source>
</evidence>
<keyword evidence="4" id="KW-1185">Reference proteome</keyword>
<dbReference type="Proteomes" id="UP000509346">
    <property type="component" value="Chromosome"/>
</dbReference>
<feature type="transmembrane region" description="Helical" evidence="1">
    <location>
        <begin position="86"/>
        <end position="111"/>
    </location>
</feature>
<keyword evidence="1" id="KW-0472">Membrane</keyword>
<gene>
    <name evidence="3" type="ORF">HZS54_22020</name>
</gene>
<dbReference type="Pfam" id="PF18902">
    <property type="entry name" value="DUF5658"/>
    <property type="match status" value="1"/>
</dbReference>
<proteinExistence type="predicted"/>
<dbReference type="KEGG" id="hpel:HZS54_22020"/>
<feature type="transmembrane region" description="Helical" evidence="1">
    <location>
        <begin position="58"/>
        <end position="80"/>
    </location>
</feature>
<evidence type="ECO:0000313" key="4">
    <source>
        <dbReference type="Proteomes" id="UP000509346"/>
    </source>
</evidence>
<protein>
    <recommendedName>
        <fullName evidence="2">DUF5658 domain-containing protein</fullName>
    </recommendedName>
</protein>
<evidence type="ECO:0000313" key="3">
    <source>
        <dbReference type="EMBL" id="QLH85079.1"/>
    </source>
</evidence>
<accession>A0A7D5PHB6</accession>
<feature type="domain" description="DUF5658" evidence="2">
    <location>
        <begin position="18"/>
        <end position="111"/>
    </location>
</feature>
<dbReference type="OrthoDB" id="270892at2157"/>
<feature type="transmembrane region" description="Helical" evidence="1">
    <location>
        <begin position="15"/>
        <end position="37"/>
    </location>
</feature>